<evidence type="ECO:0000313" key="3">
    <source>
        <dbReference type="Proteomes" id="UP000694383"/>
    </source>
</evidence>
<dbReference type="GO" id="GO:0030864">
    <property type="term" value="C:cortical actin cytoskeleton"/>
    <property type="evidence" value="ECO:0007669"/>
    <property type="project" value="TreeGrafter"/>
</dbReference>
<name>A0A8C7YBB1_9TELE</name>
<dbReference type="InterPro" id="IPR041282">
    <property type="entry name" value="FYVE_2"/>
</dbReference>
<protein>
    <recommendedName>
        <fullName evidence="1">FYVE-type zinc finger domain-containing protein</fullName>
    </recommendedName>
</protein>
<reference evidence="2" key="2">
    <citation type="submission" date="2025-09" db="UniProtKB">
        <authorList>
            <consortium name="Ensembl"/>
        </authorList>
    </citation>
    <scope>IDENTIFICATION</scope>
</reference>
<dbReference type="PANTHER" id="PTHR14555:SF1">
    <property type="entry name" value="MELANOPHILIN"/>
    <property type="match status" value="1"/>
</dbReference>
<dbReference type="InterPro" id="IPR011011">
    <property type="entry name" value="Znf_FYVE_PHD"/>
</dbReference>
<dbReference type="Proteomes" id="UP000694383">
    <property type="component" value="Unplaced"/>
</dbReference>
<dbReference type="InterPro" id="IPR013083">
    <property type="entry name" value="Znf_RING/FYVE/PHD"/>
</dbReference>
<dbReference type="AlphaFoldDB" id="A0A8C7YBB1"/>
<dbReference type="SUPFAM" id="SSF57903">
    <property type="entry name" value="FYVE/PHD zinc finger"/>
    <property type="match status" value="1"/>
</dbReference>
<accession>A0A8C7YBB1</accession>
<keyword evidence="3" id="KW-1185">Reference proteome</keyword>
<dbReference type="InterPro" id="IPR051745">
    <property type="entry name" value="Intracell_Transport_Effector"/>
</dbReference>
<organism evidence="2 3">
    <name type="scientific">Oryzias sinensis</name>
    <name type="common">Chinese medaka</name>
    <dbReference type="NCBI Taxonomy" id="183150"/>
    <lineage>
        <taxon>Eukaryota</taxon>
        <taxon>Metazoa</taxon>
        <taxon>Chordata</taxon>
        <taxon>Craniata</taxon>
        <taxon>Vertebrata</taxon>
        <taxon>Euteleostomi</taxon>
        <taxon>Actinopterygii</taxon>
        <taxon>Neopterygii</taxon>
        <taxon>Teleostei</taxon>
        <taxon>Neoteleostei</taxon>
        <taxon>Acanthomorphata</taxon>
        <taxon>Ovalentaria</taxon>
        <taxon>Atherinomorphae</taxon>
        <taxon>Beloniformes</taxon>
        <taxon>Adrianichthyidae</taxon>
        <taxon>Oryziinae</taxon>
        <taxon>Oryzias</taxon>
    </lineage>
</organism>
<sequence length="101" mass="11955">GVINTGNQWRTEDPLQKKLQVCETEILELKTRIKREDIKRELLGNRTSLTESHCIRCLQAFKFLVNIKRQCLDCQLYVCRSCSHFNKNEQGWLCDPCHMTR</sequence>
<evidence type="ECO:0000259" key="1">
    <source>
        <dbReference type="Pfam" id="PF02318"/>
    </source>
</evidence>
<reference evidence="2" key="1">
    <citation type="submission" date="2025-08" db="UniProtKB">
        <authorList>
            <consortium name="Ensembl"/>
        </authorList>
    </citation>
    <scope>IDENTIFICATION</scope>
</reference>
<feature type="domain" description="FYVE-type zinc finger" evidence="1">
    <location>
        <begin position="23"/>
        <end position="101"/>
    </location>
</feature>
<dbReference type="Gene3D" id="3.30.40.10">
    <property type="entry name" value="Zinc/RING finger domain, C3HC4 (zinc finger)"/>
    <property type="match status" value="1"/>
</dbReference>
<dbReference type="GO" id="GO:0017022">
    <property type="term" value="F:myosin binding"/>
    <property type="evidence" value="ECO:0007669"/>
    <property type="project" value="TreeGrafter"/>
</dbReference>
<dbReference type="GO" id="GO:0003779">
    <property type="term" value="F:actin binding"/>
    <property type="evidence" value="ECO:0007669"/>
    <property type="project" value="TreeGrafter"/>
</dbReference>
<dbReference type="PANTHER" id="PTHR14555">
    <property type="entry name" value="MYELIN-ASSOCIATED OLIGODENDROCYTIC BASIC PROTEIN MOBP -RELATED"/>
    <property type="match status" value="1"/>
</dbReference>
<dbReference type="Ensembl" id="ENSOSIT00000027512.1">
    <property type="protein sequence ID" value="ENSOSIP00000026094.1"/>
    <property type="gene ID" value="ENSOSIG00000013696.1"/>
</dbReference>
<dbReference type="GeneTree" id="ENSGT00950000183138"/>
<dbReference type="Pfam" id="PF02318">
    <property type="entry name" value="FYVE_2"/>
    <property type="match status" value="1"/>
</dbReference>
<proteinExistence type="predicted"/>
<evidence type="ECO:0000313" key="2">
    <source>
        <dbReference type="Ensembl" id="ENSOSIP00000026094.1"/>
    </source>
</evidence>